<proteinExistence type="predicted"/>
<accession>A0A0L6UF65</accession>
<reference evidence="1 2" key="1">
    <citation type="submission" date="2015-08" db="EMBL/GenBank/DDBJ databases">
        <title>Next Generation Sequencing and Analysis of the Genome of Puccinia sorghi L Schw, the Causal Agent of Maize Common Rust.</title>
        <authorList>
            <person name="Rochi L."/>
            <person name="Burguener G."/>
            <person name="Darino M."/>
            <person name="Turjanski A."/>
            <person name="Kreff E."/>
            <person name="Dieguez M.J."/>
            <person name="Sacco F."/>
        </authorList>
    </citation>
    <scope>NUCLEOTIDE SEQUENCE [LARGE SCALE GENOMIC DNA]</scope>
    <source>
        <strain evidence="1 2">RO10H11247</strain>
    </source>
</reference>
<evidence type="ECO:0000313" key="1">
    <source>
        <dbReference type="EMBL" id="KNZ46877.1"/>
    </source>
</evidence>
<protein>
    <recommendedName>
        <fullName evidence="3">DDE Tnp4 domain-containing protein</fullName>
    </recommendedName>
</protein>
<name>A0A0L6UF65_9BASI</name>
<evidence type="ECO:0000313" key="2">
    <source>
        <dbReference type="Proteomes" id="UP000037035"/>
    </source>
</evidence>
<dbReference type="EMBL" id="LAVV01012249">
    <property type="protein sequence ID" value="KNZ46877.1"/>
    <property type="molecule type" value="Genomic_DNA"/>
</dbReference>
<evidence type="ECO:0008006" key="3">
    <source>
        <dbReference type="Google" id="ProtNLM"/>
    </source>
</evidence>
<sequence>MWAPRTAFKCPPTGSLGTTFAPRCAWKFFDSRLRGALIRGSTSFCPVTTGTQLNLSDKASGRFVNAILEVFRKRAFRKIFYILPPCCPHWMCYFKSGPRSCNLLKAARESLRLLVQLTAHIFLWLSLQMMSGKDTLTTKAGCPFFQCLVDGEGNFRNPGRSWLGQSMRPGSLILERIPDDTFLIGDAGYPGNLEILSYNCIVVEQAFGQLKNKFHVLLHAQKASPKRTKANTFSCMILHNLLNHQGSLYVQEWEERNPCEVCFEELPTLPSEAPPSHPTPGRVSI</sequence>
<dbReference type="Proteomes" id="UP000037035">
    <property type="component" value="Unassembled WGS sequence"/>
</dbReference>
<dbReference type="OrthoDB" id="3233403at2759"/>
<organism evidence="1 2">
    <name type="scientific">Puccinia sorghi</name>
    <dbReference type="NCBI Taxonomy" id="27349"/>
    <lineage>
        <taxon>Eukaryota</taxon>
        <taxon>Fungi</taxon>
        <taxon>Dikarya</taxon>
        <taxon>Basidiomycota</taxon>
        <taxon>Pucciniomycotina</taxon>
        <taxon>Pucciniomycetes</taxon>
        <taxon>Pucciniales</taxon>
        <taxon>Pucciniaceae</taxon>
        <taxon>Puccinia</taxon>
    </lineage>
</organism>
<dbReference type="AlphaFoldDB" id="A0A0L6UF65"/>
<dbReference type="VEuPathDB" id="FungiDB:VP01_687g7"/>
<keyword evidence="2" id="KW-1185">Reference proteome</keyword>
<comment type="caution">
    <text evidence="1">The sequence shown here is derived from an EMBL/GenBank/DDBJ whole genome shotgun (WGS) entry which is preliminary data.</text>
</comment>
<gene>
    <name evidence="1" type="ORF">VP01_687g7</name>
</gene>